<dbReference type="CDD" id="cd00093">
    <property type="entry name" value="HTH_XRE"/>
    <property type="match status" value="1"/>
</dbReference>
<dbReference type="Proteomes" id="UP000027746">
    <property type="component" value="Unassembled WGS sequence"/>
</dbReference>
<gene>
    <name evidence="1" type="ORF">SUH3_00050</name>
</gene>
<dbReference type="EMBL" id="JAMD01000001">
    <property type="protein sequence ID" value="KEJ97410.1"/>
    <property type="molecule type" value="Genomic_DNA"/>
</dbReference>
<sequence>MTHDELEKLFRHGDTTPDAISTRLIAARVSTGLRQNEIATAVGVPKQTYHSQESRGAPSIKAGRYFYRAHGIDFNYLFFGDFLQLAPDVRDRLTEALTAASK</sequence>
<protein>
    <recommendedName>
        <fullName evidence="3">HTH cro/C1-type domain-containing protein</fullName>
    </recommendedName>
</protein>
<dbReference type="InterPro" id="IPR001387">
    <property type="entry name" value="Cro/C1-type_HTH"/>
</dbReference>
<dbReference type="InterPro" id="IPR010982">
    <property type="entry name" value="Lambda_DNA-bd_dom_sf"/>
</dbReference>
<dbReference type="OrthoDB" id="7856077at2"/>
<comment type="caution">
    <text evidence="1">The sequence shown here is derived from an EMBL/GenBank/DDBJ whole genome shotgun (WGS) entry which is preliminary data.</text>
</comment>
<reference evidence="1 2" key="1">
    <citation type="submission" date="2014-01" db="EMBL/GenBank/DDBJ databases">
        <title>Sulfitobacter sp. H3 (MCCC 1A00686) Genome Sequencing.</title>
        <authorList>
            <person name="Lai Q."/>
            <person name="Hong Z."/>
        </authorList>
    </citation>
    <scope>NUCLEOTIDE SEQUENCE [LARGE SCALE GENOMIC DNA]</scope>
    <source>
        <strain evidence="1 2">H3</strain>
    </source>
</reference>
<evidence type="ECO:0000313" key="1">
    <source>
        <dbReference type="EMBL" id="KEJ97410.1"/>
    </source>
</evidence>
<dbReference type="Gene3D" id="1.10.260.40">
    <property type="entry name" value="lambda repressor-like DNA-binding domains"/>
    <property type="match status" value="1"/>
</dbReference>
<dbReference type="SUPFAM" id="SSF47413">
    <property type="entry name" value="lambda repressor-like DNA-binding domains"/>
    <property type="match status" value="1"/>
</dbReference>
<evidence type="ECO:0008006" key="3">
    <source>
        <dbReference type="Google" id="ProtNLM"/>
    </source>
</evidence>
<dbReference type="GO" id="GO:0003677">
    <property type="term" value="F:DNA binding"/>
    <property type="evidence" value="ECO:0007669"/>
    <property type="project" value="InterPro"/>
</dbReference>
<organism evidence="1 2">
    <name type="scientific">Pseudosulfitobacter pseudonitzschiae</name>
    <dbReference type="NCBI Taxonomy" id="1402135"/>
    <lineage>
        <taxon>Bacteria</taxon>
        <taxon>Pseudomonadati</taxon>
        <taxon>Pseudomonadota</taxon>
        <taxon>Alphaproteobacteria</taxon>
        <taxon>Rhodobacterales</taxon>
        <taxon>Roseobacteraceae</taxon>
        <taxon>Pseudosulfitobacter</taxon>
    </lineage>
</organism>
<proteinExistence type="predicted"/>
<keyword evidence="2" id="KW-1185">Reference proteome</keyword>
<dbReference type="GeneID" id="68869938"/>
<name>A0A073J6H8_9RHOB</name>
<dbReference type="AlphaFoldDB" id="A0A073J6H8"/>
<dbReference type="RefSeq" id="WP_051693738.1">
    <property type="nucleotide sequence ID" value="NZ_CP054599.1"/>
</dbReference>
<accession>A0A073J6H8</accession>
<evidence type="ECO:0000313" key="2">
    <source>
        <dbReference type="Proteomes" id="UP000027746"/>
    </source>
</evidence>